<keyword evidence="2" id="KW-0863">Zinc-finger</keyword>
<name>A0A445MU12_9BACT</name>
<accession>A0A445MU12</accession>
<dbReference type="Pfam" id="PF01258">
    <property type="entry name" value="zf-dskA_traR"/>
    <property type="match status" value="1"/>
</dbReference>
<evidence type="ECO:0000256" key="4">
    <source>
        <dbReference type="PROSITE-ProRule" id="PRU00510"/>
    </source>
</evidence>
<evidence type="ECO:0000256" key="3">
    <source>
        <dbReference type="ARBA" id="ARBA00022833"/>
    </source>
</evidence>
<dbReference type="InterPro" id="IPR000962">
    <property type="entry name" value="Znf_DskA_TraR"/>
</dbReference>
<organism evidence="7">
    <name type="scientific">uncultured Desulfobacterium sp</name>
    <dbReference type="NCBI Taxonomy" id="201089"/>
    <lineage>
        <taxon>Bacteria</taxon>
        <taxon>Pseudomonadati</taxon>
        <taxon>Thermodesulfobacteriota</taxon>
        <taxon>Desulfobacteria</taxon>
        <taxon>Desulfobacterales</taxon>
        <taxon>Desulfobacteriaceae</taxon>
        <taxon>Desulfobacterium</taxon>
        <taxon>environmental samples</taxon>
    </lineage>
</organism>
<proteinExistence type="predicted"/>
<dbReference type="PROSITE" id="PS01102">
    <property type="entry name" value="ZF_DKSA_1"/>
    <property type="match status" value="1"/>
</dbReference>
<dbReference type="PROSITE" id="PS51128">
    <property type="entry name" value="ZF_DKSA_2"/>
    <property type="match status" value="1"/>
</dbReference>
<evidence type="ECO:0000313" key="7">
    <source>
        <dbReference type="EMBL" id="SPD72960.1"/>
    </source>
</evidence>
<dbReference type="InterPro" id="IPR048489">
    <property type="entry name" value="DksA_N"/>
</dbReference>
<dbReference type="SUPFAM" id="SSF57716">
    <property type="entry name" value="Glucocorticoid receptor-like (DNA-binding domain)"/>
    <property type="match status" value="1"/>
</dbReference>
<dbReference type="InterPro" id="IPR037187">
    <property type="entry name" value="DnaK_N"/>
</dbReference>
<dbReference type="PANTHER" id="PTHR33823:SF2">
    <property type="entry name" value="RNA POLYMERASE-BINDING TRANSCRIPTION FACTOR DKSA"/>
    <property type="match status" value="1"/>
</dbReference>
<dbReference type="AlphaFoldDB" id="A0A445MU12"/>
<gene>
    <name evidence="7" type="primary">dksA</name>
    <name evidence="7" type="ORF">PITCH_A1620004</name>
</gene>
<evidence type="ECO:0000259" key="6">
    <source>
        <dbReference type="Pfam" id="PF21157"/>
    </source>
</evidence>
<dbReference type="InterPro" id="IPR020458">
    <property type="entry name" value="Znf_DskA_TraR_CS"/>
</dbReference>
<evidence type="ECO:0000256" key="2">
    <source>
        <dbReference type="ARBA" id="ARBA00022771"/>
    </source>
</evidence>
<reference evidence="7" key="1">
    <citation type="submission" date="2018-01" db="EMBL/GenBank/DDBJ databases">
        <authorList>
            <person name="Regsiter A."/>
            <person name="William W."/>
        </authorList>
    </citation>
    <scope>NUCLEOTIDE SEQUENCE</scope>
    <source>
        <strain evidence="7">TRIP AH-1</strain>
    </source>
</reference>
<dbReference type="EMBL" id="OJIN01000071">
    <property type="protein sequence ID" value="SPD72960.1"/>
    <property type="molecule type" value="Genomic_DNA"/>
</dbReference>
<sequence length="121" mass="14015">MINKEKEEYFKKLLTRNLLELFGQANKIILSSAEFEDRAADFLDIASLESNVAVFYRITERQARLISKVKRTLEKIETGEFGICEECGDEISEQRLMVRPVADLCIDCKRAKEVMERHKGL</sequence>
<evidence type="ECO:0000256" key="1">
    <source>
        <dbReference type="ARBA" id="ARBA00022723"/>
    </source>
</evidence>
<evidence type="ECO:0000259" key="5">
    <source>
        <dbReference type="Pfam" id="PF01258"/>
    </source>
</evidence>
<dbReference type="SUPFAM" id="SSF109635">
    <property type="entry name" value="DnaK suppressor protein DksA, alpha-hairpin domain"/>
    <property type="match status" value="1"/>
</dbReference>
<protein>
    <submittedName>
        <fullName evidence="7">RNA polymerase-binding protein DksA</fullName>
    </submittedName>
</protein>
<keyword evidence="3" id="KW-0862">Zinc</keyword>
<keyword evidence="1" id="KW-0479">Metal-binding</keyword>
<feature type="domain" description="DnaK suppressor protein DksA N-terminal" evidence="6">
    <location>
        <begin position="7"/>
        <end position="76"/>
    </location>
</feature>
<feature type="domain" description="Zinc finger DksA/TraR C4-type" evidence="5">
    <location>
        <begin position="79"/>
        <end position="113"/>
    </location>
</feature>
<dbReference type="Gene3D" id="1.20.120.910">
    <property type="entry name" value="DksA, coiled-coil domain"/>
    <property type="match status" value="1"/>
</dbReference>
<dbReference type="Pfam" id="PF21157">
    <property type="entry name" value="DksA_N"/>
    <property type="match status" value="1"/>
</dbReference>
<dbReference type="GO" id="GO:0008270">
    <property type="term" value="F:zinc ion binding"/>
    <property type="evidence" value="ECO:0007669"/>
    <property type="project" value="UniProtKB-KW"/>
</dbReference>
<dbReference type="PANTHER" id="PTHR33823">
    <property type="entry name" value="RNA POLYMERASE-BINDING TRANSCRIPTION FACTOR DKSA-RELATED"/>
    <property type="match status" value="1"/>
</dbReference>
<feature type="zinc finger region" description="dksA C4-type" evidence="4">
    <location>
        <begin position="84"/>
        <end position="108"/>
    </location>
</feature>